<gene>
    <name evidence="1" type="ORF">Glove_63g24</name>
</gene>
<dbReference type="EMBL" id="PQFF01000060">
    <property type="protein sequence ID" value="RHZ85682.1"/>
    <property type="molecule type" value="Genomic_DNA"/>
</dbReference>
<evidence type="ECO:0000313" key="1">
    <source>
        <dbReference type="EMBL" id="RHZ85682.1"/>
    </source>
</evidence>
<evidence type="ECO:0000313" key="2">
    <source>
        <dbReference type="Proteomes" id="UP000266861"/>
    </source>
</evidence>
<organism evidence="1 2">
    <name type="scientific">Diversispora epigaea</name>
    <dbReference type="NCBI Taxonomy" id="1348612"/>
    <lineage>
        <taxon>Eukaryota</taxon>
        <taxon>Fungi</taxon>
        <taxon>Fungi incertae sedis</taxon>
        <taxon>Mucoromycota</taxon>
        <taxon>Glomeromycotina</taxon>
        <taxon>Glomeromycetes</taxon>
        <taxon>Diversisporales</taxon>
        <taxon>Diversisporaceae</taxon>
        <taxon>Diversispora</taxon>
    </lineage>
</organism>
<keyword evidence="2" id="KW-1185">Reference proteome</keyword>
<protein>
    <submittedName>
        <fullName evidence="1">Uncharacterized protein</fullName>
    </submittedName>
</protein>
<dbReference type="AlphaFoldDB" id="A0A397JEV7"/>
<reference evidence="1 2" key="1">
    <citation type="submission" date="2018-08" db="EMBL/GenBank/DDBJ databases">
        <title>Genome and evolution of the arbuscular mycorrhizal fungus Diversispora epigaea (formerly Glomus versiforme) and its bacterial endosymbionts.</title>
        <authorList>
            <person name="Sun X."/>
            <person name="Fei Z."/>
            <person name="Harrison M."/>
        </authorList>
    </citation>
    <scope>NUCLEOTIDE SEQUENCE [LARGE SCALE GENOMIC DNA]</scope>
    <source>
        <strain evidence="1 2">IT104</strain>
    </source>
</reference>
<sequence length="101" mass="11608">MTQFDNVVHKCSNCLSEIKTVAGTIFGIRVNAATVERLRSRVGFYHTNGLKYTRVLVPAKLRKYYFTFNRYFPLESNIVDSTLDRILIVNNLSLSSIFNKV</sequence>
<dbReference type="Proteomes" id="UP000266861">
    <property type="component" value="Unassembled WGS sequence"/>
</dbReference>
<name>A0A397JEV7_9GLOM</name>
<comment type="caution">
    <text evidence="1">The sequence shown here is derived from an EMBL/GenBank/DDBJ whole genome shotgun (WGS) entry which is preliminary data.</text>
</comment>
<accession>A0A397JEV7</accession>
<proteinExistence type="predicted"/>